<accession>A0ACB0LYN1</accession>
<keyword evidence="2" id="KW-1185">Reference proteome</keyword>
<evidence type="ECO:0000313" key="1">
    <source>
        <dbReference type="EMBL" id="CAJ2672227.1"/>
    </source>
</evidence>
<reference evidence="1" key="1">
    <citation type="submission" date="2023-10" db="EMBL/GenBank/DDBJ databases">
        <authorList>
            <person name="Rodriguez Cubillos JULIANA M."/>
            <person name="De Vega J."/>
        </authorList>
    </citation>
    <scope>NUCLEOTIDE SEQUENCE</scope>
</reference>
<dbReference type="EMBL" id="CASHSV030000615">
    <property type="protein sequence ID" value="CAJ2672227.1"/>
    <property type="molecule type" value="Genomic_DNA"/>
</dbReference>
<gene>
    <name evidence="1" type="ORF">MILVUS5_LOCUS35893</name>
</gene>
<organism evidence="1 2">
    <name type="scientific">Trifolium pratense</name>
    <name type="common">Red clover</name>
    <dbReference type="NCBI Taxonomy" id="57577"/>
    <lineage>
        <taxon>Eukaryota</taxon>
        <taxon>Viridiplantae</taxon>
        <taxon>Streptophyta</taxon>
        <taxon>Embryophyta</taxon>
        <taxon>Tracheophyta</taxon>
        <taxon>Spermatophyta</taxon>
        <taxon>Magnoliopsida</taxon>
        <taxon>eudicotyledons</taxon>
        <taxon>Gunneridae</taxon>
        <taxon>Pentapetalae</taxon>
        <taxon>rosids</taxon>
        <taxon>fabids</taxon>
        <taxon>Fabales</taxon>
        <taxon>Fabaceae</taxon>
        <taxon>Papilionoideae</taxon>
        <taxon>50 kb inversion clade</taxon>
        <taxon>NPAAA clade</taxon>
        <taxon>Hologalegina</taxon>
        <taxon>IRL clade</taxon>
        <taxon>Trifolieae</taxon>
        <taxon>Trifolium</taxon>
    </lineage>
</organism>
<proteinExistence type="predicted"/>
<comment type="caution">
    <text evidence="1">The sequence shown here is derived from an EMBL/GenBank/DDBJ whole genome shotgun (WGS) entry which is preliminary data.</text>
</comment>
<evidence type="ECO:0000313" key="2">
    <source>
        <dbReference type="Proteomes" id="UP001177021"/>
    </source>
</evidence>
<dbReference type="Proteomes" id="UP001177021">
    <property type="component" value="Unassembled WGS sequence"/>
</dbReference>
<sequence length="1158" mass="130364">MESRIAALEEEIAGVKATLSSMEQGQATLIAMMERSLGKSIAKGDEELVVLNDSAGKGSGEGGSKHRTEGSKKQTEGSFSNQLNDETLLEFRRSVKKVELPMFNGEDPAGWISRAEVYFRVQGTSPEVKVSLAQLCMEGATIHFFNSLIGEDEGLNWEGLKEALLGRYGGHGDGDVYEQLTDLKQKGTVDEYITEFEYLIAQIPRLPDKQFLGYFLHGLKMEIRGKVQSLIAVGEMSRAKLLQVTRAVEKEMRGSSGLDYNRGPRIGPNRSNSQGGGSRNGSDWVIVKGREGGTGGGARSNGPRNDKSTQGDGQRVGPRDRGFTHLSYNELMDRKKKGLCFKCKQPFHPMHQCLDKHLRILVVDDEVNGGEEGDLLAVEIDEEEVEEKGEMSVLDLYHIALETHHTMKFQGSIHGVEVLILVDSGATHNFVSQKLAHQMDWAIESTPQMKVKLGNGVQVATQGVCRNLEIEIGEYKLRPDAHLFELGGIDVVLGIEWLKTLGDTITNWKQQSMSFWAEHKWVTLKGREGCRKSLMALQNFLSRPKPTKQGEMWKIEGVEPREVCDPIKSESPHRELEVVLGKYANGFQTTRESDLSKSQHRELEVVLGKYASVFRTPSSLPPRRSKEHAINLIDGQAPTSSFSSPVILVKKKDNTWRMCVDYRALNKVTVPDKFPIPVIEELLDELHGAKCFTKLDLKSGYHQVRVKEIDIKKTAFRTHEGHYEFLVMPFGLMNAPSTFQSLMNDVFRPILRKHVLVFFDDILIYSKDWNSHLQHLEEVLSLLAEHSLVVNKKKCSFAKKSVDYLGHLITCEGVAVDPSKVISVLNWPQPKNVKGVRGFLGLTGYYRKFIKDYGKIARPLTDLTKKDSFKWGMEAQKAFEELKQKLTSTPVLSLPDFSKPFVIECDASGVGLGAILMQDKKPIAYYMQRDLADRDEALRQLKSQLLKAQERMKMQADKKRIDRSFVCGEWVFVKLRAHRQQSVVTRINAKLAARYYGLYPIIERIGAVAYKLKLPDGSRVHPVFHVSLLKKAVGNYHEEKDLPELMEEPIEVFEPESVLAARLVKQQGEDIKQVLVHWKGKTVEEATWEDELVIRSQFPKFNLEDKVTAEGGGVVTTSVNTENPHQQMIHQRSHGPVTWKVYSRRKGKGVIAGKVSYT</sequence>
<protein>
    <submittedName>
        <fullName evidence="1">Uncharacterized protein</fullName>
    </submittedName>
</protein>
<name>A0ACB0LYN1_TRIPR</name>